<evidence type="ECO:0000256" key="4">
    <source>
        <dbReference type="ARBA" id="ARBA00022763"/>
    </source>
</evidence>
<evidence type="ECO:0000313" key="10">
    <source>
        <dbReference type="Proteomes" id="UP000489600"/>
    </source>
</evidence>
<keyword evidence="3" id="KW-0547">Nucleotide-binding</keyword>
<dbReference type="Gene3D" id="3.30.470.30">
    <property type="entry name" value="DNA ligase/mRNA capping enzyme"/>
    <property type="match status" value="1"/>
</dbReference>
<evidence type="ECO:0000256" key="6">
    <source>
        <dbReference type="ARBA" id="ARBA00023172"/>
    </source>
</evidence>
<dbReference type="GO" id="GO:0005524">
    <property type="term" value="F:ATP binding"/>
    <property type="evidence" value="ECO:0007669"/>
    <property type="project" value="UniProtKB-KW"/>
</dbReference>
<evidence type="ECO:0000259" key="8">
    <source>
        <dbReference type="PROSITE" id="PS50160"/>
    </source>
</evidence>
<dbReference type="GO" id="GO:0006273">
    <property type="term" value="P:lagging strand elongation"/>
    <property type="evidence" value="ECO:0007669"/>
    <property type="project" value="TreeGrafter"/>
</dbReference>
<name>A0A565AWR2_9BRAS</name>
<dbReference type="PROSITE" id="PS50160">
    <property type="entry name" value="DNA_LIGASE_A3"/>
    <property type="match status" value="1"/>
</dbReference>
<evidence type="ECO:0000256" key="2">
    <source>
        <dbReference type="ARBA" id="ARBA00022598"/>
    </source>
</evidence>
<evidence type="ECO:0000256" key="7">
    <source>
        <dbReference type="ARBA" id="ARBA00023204"/>
    </source>
</evidence>
<accession>A0A565AWR2</accession>
<sequence length="347" mass="39740">MSSSKKRKARETLDLTLIEKWKSKIKSLEKLDPSEFDPEQVSWWKKAEKYLLATVYLASDEIHEDAKLRIDVAFLIKVVSEISGVDVETVHERLKETAEGGRVTMNDQLTSHLLATTDCEAEFLTRLLLSDLGLGFSRFSVLTTLGHAAVYNEEHSKPPAYIEDPFKEAGNIVWKVFSLLPVFDIIVRALLTGGVWNLLNACNMNIQSKVWARLWKYSRTHLSHANSNMMDNMQRYITWRMVHTRYSVEALKEKPSCSPIFYQESKPSLKSCILDCVIVPFDIAGMKIIPLDQIRKNLRTQATQNVKVPDPKFDVCIFAFDMLYLNGQLLIQESLNIRREVSHISNS</sequence>
<dbReference type="EMBL" id="CABITT030000002">
    <property type="protein sequence ID" value="VVA93787.1"/>
    <property type="molecule type" value="Genomic_DNA"/>
</dbReference>
<organism evidence="9 10">
    <name type="scientific">Arabis nemorensis</name>
    <dbReference type="NCBI Taxonomy" id="586526"/>
    <lineage>
        <taxon>Eukaryota</taxon>
        <taxon>Viridiplantae</taxon>
        <taxon>Streptophyta</taxon>
        <taxon>Embryophyta</taxon>
        <taxon>Tracheophyta</taxon>
        <taxon>Spermatophyta</taxon>
        <taxon>Magnoliopsida</taxon>
        <taxon>eudicotyledons</taxon>
        <taxon>Gunneridae</taxon>
        <taxon>Pentapetalae</taxon>
        <taxon>rosids</taxon>
        <taxon>malvids</taxon>
        <taxon>Brassicales</taxon>
        <taxon>Brassicaceae</taxon>
        <taxon>Arabideae</taxon>
        <taxon>Arabis</taxon>
    </lineage>
</organism>
<dbReference type="GO" id="GO:0003677">
    <property type="term" value="F:DNA binding"/>
    <property type="evidence" value="ECO:0007669"/>
    <property type="project" value="InterPro"/>
</dbReference>
<dbReference type="Proteomes" id="UP000489600">
    <property type="component" value="Unassembled WGS sequence"/>
</dbReference>
<keyword evidence="10" id="KW-1185">Reference proteome</keyword>
<dbReference type="InterPro" id="IPR036599">
    <property type="entry name" value="DNA_ligase_N_sf"/>
</dbReference>
<feature type="domain" description="ATP-dependent DNA ligase family profile" evidence="8">
    <location>
        <begin position="308"/>
        <end position="341"/>
    </location>
</feature>
<comment type="similarity">
    <text evidence="1">Belongs to the ATP-dependent DNA ligase family.</text>
</comment>
<gene>
    <name evidence="9" type="ORF">ANE_LOCUS4232</name>
</gene>
<dbReference type="Pfam" id="PF01068">
    <property type="entry name" value="DNA_ligase_A_M"/>
    <property type="match status" value="1"/>
</dbReference>
<reference evidence="9" key="1">
    <citation type="submission" date="2019-07" db="EMBL/GenBank/DDBJ databases">
        <authorList>
            <person name="Dittberner H."/>
        </authorList>
    </citation>
    <scope>NUCLEOTIDE SEQUENCE [LARGE SCALE GENOMIC DNA]</scope>
</reference>
<keyword evidence="6" id="KW-0233">DNA recombination</keyword>
<dbReference type="PANTHER" id="PTHR45674:SF4">
    <property type="entry name" value="DNA LIGASE 1"/>
    <property type="match status" value="1"/>
</dbReference>
<dbReference type="SUPFAM" id="SSF56091">
    <property type="entry name" value="DNA ligase/mRNA capping enzyme, catalytic domain"/>
    <property type="match status" value="1"/>
</dbReference>
<dbReference type="GO" id="GO:0006281">
    <property type="term" value="P:DNA repair"/>
    <property type="evidence" value="ECO:0007669"/>
    <property type="project" value="UniProtKB-KW"/>
</dbReference>
<protein>
    <recommendedName>
        <fullName evidence="8">ATP-dependent DNA ligase family profile domain-containing protein</fullName>
    </recommendedName>
</protein>
<evidence type="ECO:0000313" key="9">
    <source>
        <dbReference type="EMBL" id="VVA93787.1"/>
    </source>
</evidence>
<dbReference type="GO" id="GO:0005634">
    <property type="term" value="C:nucleus"/>
    <property type="evidence" value="ECO:0007669"/>
    <property type="project" value="TreeGrafter"/>
</dbReference>
<dbReference type="OrthoDB" id="206088at2759"/>
<dbReference type="InterPro" id="IPR050191">
    <property type="entry name" value="ATP-dep_DNA_ligase"/>
</dbReference>
<dbReference type="InterPro" id="IPR012310">
    <property type="entry name" value="DNA_ligase_ATP-dep_cent"/>
</dbReference>
<dbReference type="SUPFAM" id="SSF117018">
    <property type="entry name" value="ATP-dependent DNA ligase DNA-binding domain"/>
    <property type="match status" value="1"/>
</dbReference>
<dbReference type="GO" id="GO:0005739">
    <property type="term" value="C:mitochondrion"/>
    <property type="evidence" value="ECO:0007669"/>
    <property type="project" value="TreeGrafter"/>
</dbReference>
<evidence type="ECO:0000256" key="3">
    <source>
        <dbReference type="ARBA" id="ARBA00022741"/>
    </source>
</evidence>
<comment type="caution">
    <text evidence="9">The sequence shown here is derived from an EMBL/GenBank/DDBJ whole genome shotgun (WGS) entry which is preliminary data.</text>
</comment>
<dbReference type="GO" id="GO:0003910">
    <property type="term" value="F:DNA ligase (ATP) activity"/>
    <property type="evidence" value="ECO:0007669"/>
    <property type="project" value="InterPro"/>
</dbReference>
<keyword evidence="2" id="KW-0436">Ligase</keyword>
<keyword evidence="4" id="KW-0227">DNA damage</keyword>
<dbReference type="AlphaFoldDB" id="A0A565AWR2"/>
<evidence type="ECO:0000256" key="5">
    <source>
        <dbReference type="ARBA" id="ARBA00022840"/>
    </source>
</evidence>
<keyword evidence="7" id="KW-0234">DNA repair</keyword>
<dbReference type="Gene3D" id="1.10.3260.10">
    <property type="entry name" value="DNA ligase, ATP-dependent, N-terminal domain"/>
    <property type="match status" value="1"/>
</dbReference>
<proteinExistence type="inferred from homology"/>
<evidence type="ECO:0000256" key="1">
    <source>
        <dbReference type="ARBA" id="ARBA00007572"/>
    </source>
</evidence>
<dbReference type="GO" id="GO:0006310">
    <property type="term" value="P:DNA recombination"/>
    <property type="evidence" value="ECO:0007669"/>
    <property type="project" value="UniProtKB-KW"/>
</dbReference>
<dbReference type="PANTHER" id="PTHR45674">
    <property type="entry name" value="DNA LIGASE 1/3 FAMILY MEMBER"/>
    <property type="match status" value="1"/>
</dbReference>
<keyword evidence="5" id="KW-0067">ATP-binding</keyword>